<evidence type="ECO:0000313" key="1">
    <source>
        <dbReference type="EMBL" id="JAE24445.1"/>
    </source>
</evidence>
<name>A0A0A9GH73_ARUDO</name>
<dbReference type="AlphaFoldDB" id="A0A0A9GH73"/>
<accession>A0A0A9GH73</accession>
<reference evidence="1" key="1">
    <citation type="submission" date="2014-09" db="EMBL/GenBank/DDBJ databases">
        <authorList>
            <person name="Magalhaes I.L.F."/>
            <person name="Oliveira U."/>
            <person name="Santos F.R."/>
            <person name="Vidigal T.H.D.A."/>
            <person name="Brescovit A.D."/>
            <person name="Santos A.J."/>
        </authorList>
    </citation>
    <scope>NUCLEOTIDE SEQUENCE</scope>
    <source>
        <tissue evidence="1">Shoot tissue taken approximately 20 cm above the soil surface</tissue>
    </source>
</reference>
<proteinExistence type="predicted"/>
<reference evidence="1" key="2">
    <citation type="journal article" date="2015" name="Data Brief">
        <title>Shoot transcriptome of the giant reed, Arundo donax.</title>
        <authorList>
            <person name="Barrero R.A."/>
            <person name="Guerrero F.D."/>
            <person name="Moolhuijzen P."/>
            <person name="Goolsby J.A."/>
            <person name="Tidwell J."/>
            <person name="Bellgard S.E."/>
            <person name="Bellgard M.I."/>
        </authorList>
    </citation>
    <scope>NUCLEOTIDE SEQUENCE</scope>
    <source>
        <tissue evidence="1">Shoot tissue taken approximately 20 cm above the soil surface</tissue>
    </source>
</reference>
<organism evidence="1">
    <name type="scientific">Arundo donax</name>
    <name type="common">Giant reed</name>
    <name type="synonym">Donax arundinaceus</name>
    <dbReference type="NCBI Taxonomy" id="35708"/>
    <lineage>
        <taxon>Eukaryota</taxon>
        <taxon>Viridiplantae</taxon>
        <taxon>Streptophyta</taxon>
        <taxon>Embryophyta</taxon>
        <taxon>Tracheophyta</taxon>
        <taxon>Spermatophyta</taxon>
        <taxon>Magnoliopsida</taxon>
        <taxon>Liliopsida</taxon>
        <taxon>Poales</taxon>
        <taxon>Poaceae</taxon>
        <taxon>PACMAD clade</taxon>
        <taxon>Arundinoideae</taxon>
        <taxon>Arundineae</taxon>
        <taxon>Arundo</taxon>
    </lineage>
</organism>
<protein>
    <submittedName>
        <fullName evidence="1">Uncharacterized protein</fullName>
    </submittedName>
</protein>
<sequence length="30" mass="3662">MNRVFKNRCLCFGCCICCRRIFPFLHGLFY</sequence>
<dbReference type="EMBL" id="GBRH01173451">
    <property type="protein sequence ID" value="JAE24445.1"/>
    <property type="molecule type" value="Transcribed_RNA"/>
</dbReference>